<dbReference type="InterPro" id="IPR021027">
    <property type="entry name" value="Transposase_put_HTH"/>
</dbReference>
<dbReference type="AlphaFoldDB" id="A0A941GR60"/>
<dbReference type="Pfam" id="PF12323">
    <property type="entry name" value="HTH_OrfB_IS605"/>
    <property type="match status" value="1"/>
</dbReference>
<evidence type="ECO:0000313" key="2">
    <source>
        <dbReference type="EMBL" id="MBR8827611.1"/>
    </source>
</evidence>
<protein>
    <submittedName>
        <fullName evidence="2">Helix-turn-helix domain-containing protein</fullName>
    </submittedName>
</protein>
<gene>
    <name evidence="2" type="ORF">DSM107014_06820</name>
</gene>
<sequence length="86" mass="9924">MSLVSFKTSLRLNNKQKTLALKHAGTARHAYNWGLNVCLEAMENQEKIPTSIDLHKKLVKEVKSVHQWYYEVSKCAPQEALRNLDK</sequence>
<evidence type="ECO:0000259" key="1">
    <source>
        <dbReference type="Pfam" id="PF12323"/>
    </source>
</evidence>
<reference evidence="2" key="1">
    <citation type="submission" date="2021-02" db="EMBL/GenBank/DDBJ databases">
        <title>Metagenome analyses of Stigonema ocellatum DSM 106950, Chlorogloea purpurea SAG 13.99 and Gomphosphaeria aponina DSM 107014.</title>
        <authorList>
            <person name="Marter P."/>
            <person name="Huang S."/>
        </authorList>
    </citation>
    <scope>NUCLEOTIDE SEQUENCE</scope>
    <source>
        <strain evidence="2">JP213</strain>
    </source>
</reference>
<evidence type="ECO:0000313" key="3">
    <source>
        <dbReference type="Proteomes" id="UP000767446"/>
    </source>
</evidence>
<accession>A0A941GR60</accession>
<dbReference type="EMBL" id="JADQBC010000037">
    <property type="protein sequence ID" value="MBR8827611.1"/>
    <property type="molecule type" value="Genomic_DNA"/>
</dbReference>
<organism evidence="2 3">
    <name type="scientific">Gomphosphaeria aponina SAG 52.96 = DSM 107014</name>
    <dbReference type="NCBI Taxonomy" id="1521640"/>
    <lineage>
        <taxon>Bacteria</taxon>
        <taxon>Bacillati</taxon>
        <taxon>Cyanobacteriota</taxon>
        <taxon>Cyanophyceae</taxon>
        <taxon>Oscillatoriophycideae</taxon>
        <taxon>Chroococcales</taxon>
        <taxon>Gomphosphaeriaceae</taxon>
        <taxon>Gomphosphaeria</taxon>
    </lineage>
</organism>
<proteinExistence type="predicted"/>
<feature type="domain" description="Transposase putative helix-turn-helix" evidence="1">
    <location>
        <begin position="5"/>
        <end position="47"/>
    </location>
</feature>
<name>A0A941GR60_9CHRO</name>
<dbReference type="Proteomes" id="UP000767446">
    <property type="component" value="Unassembled WGS sequence"/>
</dbReference>
<comment type="caution">
    <text evidence="2">The sequence shown here is derived from an EMBL/GenBank/DDBJ whole genome shotgun (WGS) entry which is preliminary data.</text>
</comment>
<feature type="non-terminal residue" evidence="2">
    <location>
        <position position="86"/>
    </location>
</feature>